<dbReference type="Proteomes" id="UP000777784">
    <property type="component" value="Unassembled WGS sequence"/>
</dbReference>
<dbReference type="EMBL" id="JAHJDP010000098">
    <property type="protein sequence ID" value="MBU2692657.1"/>
    <property type="molecule type" value="Genomic_DNA"/>
</dbReference>
<comment type="caution">
    <text evidence="1">The sequence shown here is derived from an EMBL/GenBank/DDBJ whole genome shotgun (WGS) entry which is preliminary data.</text>
</comment>
<proteinExistence type="predicted"/>
<protein>
    <submittedName>
        <fullName evidence="1">Uncharacterized protein</fullName>
    </submittedName>
</protein>
<gene>
    <name evidence="1" type="ORF">KJ970_17210</name>
</gene>
<sequence>MEVSGIGMGLDLQKMQEMMQVGQQMRTQMEGIFQEAAGDVGVSLDISEPGKGFSVMMSLLETEPEKFKELMNNIADKLTEAAEEAEGPQQQFLADLAERFRETAETGDLSNLPRPGEGMHGKPGMYAPNGEAVTPLEGTGIDEEEIWSMIIQAMDEIEQNNG</sequence>
<evidence type="ECO:0000313" key="2">
    <source>
        <dbReference type="Proteomes" id="UP000777784"/>
    </source>
</evidence>
<name>A0A948RZT7_UNCEI</name>
<evidence type="ECO:0000313" key="1">
    <source>
        <dbReference type="EMBL" id="MBU2692657.1"/>
    </source>
</evidence>
<dbReference type="AlphaFoldDB" id="A0A948RZT7"/>
<organism evidence="1 2">
    <name type="scientific">Eiseniibacteriota bacterium</name>
    <dbReference type="NCBI Taxonomy" id="2212470"/>
    <lineage>
        <taxon>Bacteria</taxon>
        <taxon>Candidatus Eiseniibacteriota</taxon>
    </lineage>
</organism>
<reference evidence="1" key="1">
    <citation type="submission" date="2021-05" db="EMBL/GenBank/DDBJ databases">
        <title>Energy efficiency and biological interactions define the core microbiome of deep oligotrophic groundwater.</title>
        <authorList>
            <person name="Mehrshad M."/>
            <person name="Lopez-Fernandez M."/>
            <person name="Bell E."/>
            <person name="Bernier-Latmani R."/>
            <person name="Bertilsson S."/>
            <person name="Dopson M."/>
        </authorList>
    </citation>
    <scope>NUCLEOTIDE SEQUENCE</scope>
    <source>
        <strain evidence="1">Modern_marine.mb.64</strain>
    </source>
</reference>
<accession>A0A948RZT7</accession>